<evidence type="ECO:0000313" key="4">
    <source>
        <dbReference type="EMBL" id="MFC6635785.1"/>
    </source>
</evidence>
<dbReference type="EMBL" id="JBHSVR010000001">
    <property type="protein sequence ID" value="MFC6635776.1"/>
    <property type="molecule type" value="Genomic_DNA"/>
</dbReference>
<comment type="caution">
    <text evidence="1">The sequence shown here is derived from an EMBL/GenBank/DDBJ whole genome shotgun (WGS) entry which is preliminary data.</text>
</comment>
<evidence type="ECO:0000313" key="3">
    <source>
        <dbReference type="EMBL" id="MFC6635776.1"/>
    </source>
</evidence>
<accession>A0ABW1YI13</accession>
<dbReference type="Proteomes" id="UP001596425">
    <property type="component" value="Unassembled WGS sequence"/>
</dbReference>
<dbReference type="SUPFAM" id="SSF63829">
    <property type="entry name" value="Calcium-dependent phosphotriesterase"/>
    <property type="match status" value="1"/>
</dbReference>
<evidence type="ECO:0000313" key="1">
    <source>
        <dbReference type="EMBL" id="MFC6631650.1"/>
    </source>
</evidence>
<dbReference type="EMBL" id="JBHSVR010000001">
    <property type="protein sequence ID" value="MFC6631650.1"/>
    <property type="molecule type" value="Genomic_DNA"/>
</dbReference>
<protein>
    <submittedName>
        <fullName evidence="1">Uncharacterized protein</fullName>
    </submittedName>
</protein>
<proteinExistence type="predicted"/>
<dbReference type="EMBL" id="JBHSVR010000001">
    <property type="protein sequence ID" value="MFC6631659.1"/>
    <property type="molecule type" value="Genomic_DNA"/>
</dbReference>
<reference evidence="5" key="2">
    <citation type="journal article" date="2019" name="Int. J. Syst. Evol. Microbiol.">
        <title>The Global Catalogue of Microorganisms (GCM) 10K type strain sequencing project: providing services to taxonomists for standard genome sequencing and annotation.</title>
        <authorList>
            <consortium name="The Broad Institute Genomics Platform"/>
            <consortium name="The Broad Institute Genome Sequencing Center for Infectious Disease"/>
            <person name="Wu L."/>
            <person name="Ma J."/>
        </authorList>
    </citation>
    <scope>NUCLEOTIDE SEQUENCE [LARGE SCALE GENOMIC DNA]</scope>
    <source>
        <strain evidence="5">CGMCC 1.13718</strain>
    </source>
</reference>
<evidence type="ECO:0000313" key="2">
    <source>
        <dbReference type="EMBL" id="MFC6631659.1"/>
    </source>
</evidence>
<dbReference type="EMBL" id="JBHSVR010000001">
    <property type="protein sequence ID" value="MFC6635785.1"/>
    <property type="molecule type" value="Genomic_DNA"/>
</dbReference>
<evidence type="ECO:0000313" key="5">
    <source>
        <dbReference type="Proteomes" id="UP001596425"/>
    </source>
</evidence>
<gene>
    <name evidence="1" type="ORF">ACFQBM_00050</name>
    <name evidence="2" type="ORF">ACFQBM_00095</name>
    <name evidence="3" type="ORF">ACFQBM_21105</name>
    <name evidence="4" type="ORF">ACFQBM_21150</name>
</gene>
<dbReference type="RefSeq" id="WP_193195090.1">
    <property type="nucleotide sequence ID" value="NZ_JACZFR010000077.1"/>
</dbReference>
<keyword evidence="5" id="KW-1185">Reference proteome</keyword>
<name>A0ABW1YI13_9GAMM</name>
<reference evidence="1" key="3">
    <citation type="submission" date="2024-09" db="EMBL/GenBank/DDBJ databases">
        <authorList>
            <person name="Sun Q."/>
            <person name="Mori K."/>
        </authorList>
    </citation>
    <scope>NUCLEOTIDE SEQUENCE</scope>
    <source>
        <strain evidence="1">CCM 7856</strain>
    </source>
</reference>
<reference evidence="1" key="1">
    <citation type="journal article" date="2014" name="Int. J. Syst. Evol. Microbiol.">
        <title>Complete genome of a new Firmicutes species belonging to the dominant human colonic microbiota ('Ruminococcus bicirculans') reveals two chromosomes and a selective capacity to utilize plant glucans.</title>
        <authorList>
            <consortium name="NISC Comparative Sequencing Program"/>
            <person name="Wegmann U."/>
            <person name="Louis P."/>
            <person name="Goesmann A."/>
            <person name="Henrissat B."/>
            <person name="Duncan S.H."/>
            <person name="Flint H.J."/>
        </authorList>
    </citation>
    <scope>NUCLEOTIDE SEQUENCE</scope>
    <source>
        <strain evidence="1">CCM 7856</strain>
    </source>
</reference>
<sequence length="473" mass="51765">MIGNRQQQTHTRELKAGTPHHIEQSCEFVFIDQGQDLDIRVGNSRLSGRRAGDFARFDKPVDVVEIMSPYDQVVKLVLGFGEFSRLIVSGELNVSQYIQTRGNGQALSMPFDLTKTVGQLSLGEQFYAAGSQIQLISSGVQPGQRASFYFRGNWYAFDGDGNGAYSLYQFNERSTGIDATHALDKTGVTFGFGGVKGAAASPSGVVVFRHYRDLYMFRVGEYAVNRVASNAFTYLSGHGGYYLDGKYYFLDSEVDAPEPNGAIVVFDLDGGTVDRIAIPYSPPSENNNMIFLRGNLLYIGNGSFYATYDPTAVQFEEYLGSVPGLQVGGVSGSGMAFNADGTIYCKGWVSGPGYTLNYIDDLTTYGEIYSQDGADIGTRKTAFLMSPVDHFPENGGHIVTGPVIEAVLRTLGDYNTDNYQDYLTAVRFNDGSVTRTVGSGTQSYSLRGINAEKLPIFLESEITLTMLPEFFDQ</sequence>
<organism evidence="1 5">
    <name type="scientific">Microbulbifer taiwanensis</name>
    <dbReference type="NCBI Taxonomy" id="986746"/>
    <lineage>
        <taxon>Bacteria</taxon>
        <taxon>Pseudomonadati</taxon>
        <taxon>Pseudomonadota</taxon>
        <taxon>Gammaproteobacteria</taxon>
        <taxon>Cellvibrionales</taxon>
        <taxon>Microbulbiferaceae</taxon>
        <taxon>Microbulbifer</taxon>
    </lineage>
</organism>